<evidence type="ECO:0000313" key="4">
    <source>
        <dbReference type="Proteomes" id="UP000027195"/>
    </source>
</evidence>
<evidence type="ECO:0000256" key="2">
    <source>
        <dbReference type="SAM" id="Phobius"/>
    </source>
</evidence>
<accession>A0A067MLN5</accession>
<dbReference type="InterPro" id="IPR021840">
    <property type="entry name" value="DUF3433"/>
</dbReference>
<gene>
    <name evidence="3" type="ORF">BOTBODRAFT_172974</name>
</gene>
<dbReference type="InParanoid" id="A0A067MLN5"/>
<feature type="region of interest" description="Disordered" evidence="1">
    <location>
        <begin position="1"/>
        <end position="20"/>
    </location>
</feature>
<feature type="transmembrane region" description="Helical" evidence="2">
    <location>
        <begin position="517"/>
        <end position="534"/>
    </location>
</feature>
<dbReference type="AlphaFoldDB" id="A0A067MLN5"/>
<feature type="compositionally biased region" description="Polar residues" evidence="1">
    <location>
        <begin position="1"/>
        <end position="15"/>
    </location>
</feature>
<dbReference type="STRING" id="930990.A0A067MLN5"/>
<organism evidence="3 4">
    <name type="scientific">Botryobasidium botryosum (strain FD-172 SS1)</name>
    <dbReference type="NCBI Taxonomy" id="930990"/>
    <lineage>
        <taxon>Eukaryota</taxon>
        <taxon>Fungi</taxon>
        <taxon>Dikarya</taxon>
        <taxon>Basidiomycota</taxon>
        <taxon>Agaricomycotina</taxon>
        <taxon>Agaricomycetes</taxon>
        <taxon>Cantharellales</taxon>
        <taxon>Botryobasidiaceae</taxon>
        <taxon>Botryobasidium</taxon>
    </lineage>
</organism>
<feature type="transmembrane region" description="Helical" evidence="2">
    <location>
        <begin position="478"/>
        <end position="497"/>
    </location>
</feature>
<keyword evidence="2" id="KW-0472">Membrane</keyword>
<feature type="transmembrane region" description="Helical" evidence="2">
    <location>
        <begin position="72"/>
        <end position="92"/>
    </location>
</feature>
<dbReference type="OrthoDB" id="3057599at2759"/>
<evidence type="ECO:0000313" key="3">
    <source>
        <dbReference type="EMBL" id="KDQ16444.1"/>
    </source>
</evidence>
<dbReference type="HOGENOM" id="CLU_403372_0_0_1"/>
<feature type="transmembrane region" description="Helical" evidence="2">
    <location>
        <begin position="112"/>
        <end position="137"/>
    </location>
</feature>
<dbReference type="EMBL" id="KL198027">
    <property type="protein sequence ID" value="KDQ16444.1"/>
    <property type="molecule type" value="Genomic_DNA"/>
</dbReference>
<protein>
    <submittedName>
        <fullName evidence="3">Uncharacterized protein</fullName>
    </submittedName>
</protein>
<feature type="transmembrane region" description="Helical" evidence="2">
    <location>
        <begin position="178"/>
        <end position="197"/>
    </location>
</feature>
<keyword evidence="2" id="KW-0812">Transmembrane</keyword>
<name>A0A067MLN5_BOTB1</name>
<feature type="transmembrane region" description="Helical" evidence="2">
    <location>
        <begin position="412"/>
        <end position="430"/>
    </location>
</feature>
<feature type="transmembrane region" description="Helical" evidence="2">
    <location>
        <begin position="217"/>
        <end position="238"/>
    </location>
</feature>
<evidence type="ECO:0000256" key="1">
    <source>
        <dbReference type="SAM" id="MobiDB-lite"/>
    </source>
</evidence>
<keyword evidence="2" id="KW-1133">Transmembrane helix</keyword>
<feature type="transmembrane region" description="Helical" evidence="2">
    <location>
        <begin position="357"/>
        <end position="381"/>
    </location>
</feature>
<dbReference type="PANTHER" id="PTHR37544:SF3">
    <property type="entry name" value="SPRAY"/>
    <property type="match status" value="1"/>
</dbReference>
<dbReference type="Proteomes" id="UP000027195">
    <property type="component" value="Unassembled WGS sequence"/>
</dbReference>
<sequence length="642" mass="71876">MQETSESAQPINVSDQEPREEVLVTPSGAELEKMQTPHFEEAGIYTPISIEEAQVQYPGIHKLNFRPLMLQTWFLAGILLFYLAIIGGIYSLCIADSVIRQPHVLDSQNFHLIIRFIPAIIGTATTVLWRSVVLTLARISPYISMAQPSRHTTASRSLLASYFPAPLIAEAFRNKHHLLALCLLMSYFIGFITPLKSTLLIPTTDTNGTIYVAVTRGVGIALISLYTILSAMILSILIRLWGRPTGLRWDPVSIADQVALFHGSNVLQGFQGLDLADEEKVRSRLNDRRYSLGYWRKENGTLWYGIAEVAPDDLRENDDGFIGPEEKAGASRASGGPTKPFLEECERMRFLRIGEGLGPGLMLFFTILAFVIFILFTYALAAHSLTHGVHVRPGTVKLPGKRIEKVTFVDEFVRVLFTLVANQFFIRASIADQLYRVMQPYMNMLSPSPARENVLLEYPTTLPGLTTLIALEKGHYRVALASLVALISPAYPVLTAGLFTKPIGQNIFIATSLPTMWAVYAFTILYCASLPALWPPKSAWLPRRVVCIADVLTFCYANTLLNPEAPELDLSAPDEDREYMRARLLLKKDQYAFGVFKGFDGEWHLGFDVAQSMGRDTEMRVLDYPQVSTFRRRLHTEAHAEV</sequence>
<proteinExistence type="predicted"/>
<dbReference type="PANTHER" id="PTHR37544">
    <property type="entry name" value="SPRAY-RELATED"/>
    <property type="match status" value="1"/>
</dbReference>
<keyword evidence="4" id="KW-1185">Reference proteome</keyword>
<reference evidence="4" key="1">
    <citation type="journal article" date="2014" name="Proc. Natl. Acad. Sci. U.S.A.">
        <title>Extensive sampling of basidiomycete genomes demonstrates inadequacy of the white-rot/brown-rot paradigm for wood decay fungi.</title>
        <authorList>
            <person name="Riley R."/>
            <person name="Salamov A.A."/>
            <person name="Brown D.W."/>
            <person name="Nagy L.G."/>
            <person name="Floudas D."/>
            <person name="Held B.W."/>
            <person name="Levasseur A."/>
            <person name="Lombard V."/>
            <person name="Morin E."/>
            <person name="Otillar R."/>
            <person name="Lindquist E.A."/>
            <person name="Sun H."/>
            <person name="LaButti K.M."/>
            <person name="Schmutz J."/>
            <person name="Jabbour D."/>
            <person name="Luo H."/>
            <person name="Baker S.E."/>
            <person name="Pisabarro A.G."/>
            <person name="Walton J.D."/>
            <person name="Blanchette R.A."/>
            <person name="Henrissat B."/>
            <person name="Martin F."/>
            <person name="Cullen D."/>
            <person name="Hibbett D.S."/>
            <person name="Grigoriev I.V."/>
        </authorList>
    </citation>
    <scope>NUCLEOTIDE SEQUENCE [LARGE SCALE GENOMIC DNA]</scope>
    <source>
        <strain evidence="4">FD-172 SS1</strain>
    </source>
</reference>
<dbReference type="Pfam" id="PF11915">
    <property type="entry name" value="DUF3433"/>
    <property type="match status" value="2"/>
</dbReference>